<evidence type="ECO:0000256" key="4">
    <source>
        <dbReference type="SAM" id="MobiDB-lite"/>
    </source>
</evidence>
<dbReference type="EMBL" id="CP158294">
    <property type="protein sequence ID" value="XBV47497.1"/>
    <property type="molecule type" value="Genomic_DNA"/>
</dbReference>
<dbReference type="Gene3D" id="2.70.50.50">
    <property type="entry name" value="chitin-binding protein cbp21"/>
    <property type="match status" value="1"/>
</dbReference>
<accession>A0AAU7U3W1</accession>
<evidence type="ECO:0000256" key="5">
    <source>
        <dbReference type="SAM" id="SignalP"/>
    </source>
</evidence>
<keyword evidence="8" id="KW-0614">Plasmid</keyword>
<feature type="signal peptide" evidence="5">
    <location>
        <begin position="1"/>
        <end position="21"/>
    </location>
</feature>
<keyword evidence="2" id="KW-0147">Chitin-binding</keyword>
<dbReference type="Pfam" id="PF03067">
    <property type="entry name" value="LPMO_10"/>
    <property type="match status" value="1"/>
</dbReference>
<feature type="region of interest" description="Disordered" evidence="4">
    <location>
        <begin position="46"/>
        <end position="70"/>
    </location>
</feature>
<gene>
    <name evidence="8" type="primary">gbpA</name>
    <name evidence="8" type="ORF">AAF463_24555</name>
</gene>
<dbReference type="SUPFAM" id="SSF81296">
    <property type="entry name" value="E set domains"/>
    <property type="match status" value="1"/>
</dbReference>
<dbReference type="GO" id="GO:0008061">
    <property type="term" value="F:chitin binding"/>
    <property type="evidence" value="ECO:0007669"/>
    <property type="project" value="UniProtKB-KW"/>
</dbReference>
<dbReference type="InterPro" id="IPR051024">
    <property type="entry name" value="GlcNAc_Chitin_IntDeg"/>
</dbReference>
<name>A0AAU7U3W1_9GAMM</name>
<evidence type="ECO:0000256" key="2">
    <source>
        <dbReference type="ARBA" id="ARBA00022669"/>
    </source>
</evidence>
<sequence>MKLSKIALALYATVFSSGVFAHGYISEPASRDQMCRDSKNPNLNCGQAQYEPQSTGEGPDGFPSSGPKDGELVSASGETNWIGAALNAQSSDRWVKHKVSPGPIDITWTFTAAHPIADYKYYITKPDWNPNKALTRESFELTPFCVIPGGPASSTGTATHTCNLPERSGYQVIYGAWDVSDTPATFYKVIDVEYEEVASVWKRNIGSVLPSRVLEPGDYVLARFFDANGERQDLAVKLDIDSVESGEPNTWSMAIAKKINSSFEDIRAGIKNSEGNVVPVAGTNTVYAKADSKIVRVEIQVSAAADKRPGIDISDFADSYKVTDNLTPVEFSVQIRGDMIINAKAYNDKQENIGFGSIKAQDSTQSMKVNLWKAEPGKISVVVTGTTEDDKSYQKTFETTLISSEDGRHYDYIYPQNIDDYTAGTKVLVSETNEIFECKPFPSSGWCKIQSHHYVPGKGSNWEDAWVKLKNSHKH</sequence>
<dbReference type="Gene3D" id="3.30.70.2150">
    <property type="match status" value="1"/>
</dbReference>
<feature type="domain" description="N-acetylglucosamine binding protein A" evidence="7">
    <location>
        <begin position="201"/>
        <end position="300"/>
    </location>
</feature>
<organism evidence="8">
    <name type="scientific">Pantoea sp. BJ2</name>
    <dbReference type="NCBI Taxonomy" id="3141322"/>
    <lineage>
        <taxon>Bacteria</taxon>
        <taxon>Pseudomonadati</taxon>
        <taxon>Pseudomonadota</taxon>
        <taxon>Gammaproteobacteria</taxon>
        <taxon>Enterobacterales</taxon>
        <taxon>Erwiniaceae</taxon>
        <taxon>Pantoea</taxon>
    </lineage>
</organism>
<dbReference type="AlphaFoldDB" id="A0AAU7U3W1"/>
<evidence type="ECO:0000256" key="3">
    <source>
        <dbReference type="ARBA" id="ARBA00022729"/>
    </source>
</evidence>
<reference evidence="8" key="1">
    <citation type="submission" date="2024-06" db="EMBL/GenBank/DDBJ databases">
        <title>Multiomics insights into the TNT degradation mechanism by Pantoea sp. BJ2 isolated from an ammunition destruction site.</title>
        <authorList>
            <person name="Luo J."/>
        </authorList>
    </citation>
    <scope>NUCLEOTIDE SEQUENCE</scope>
    <source>
        <strain evidence="8">BJ2</strain>
        <plasmid evidence="8">plasmindB</plasmid>
    </source>
</reference>
<evidence type="ECO:0000256" key="1">
    <source>
        <dbReference type="ARBA" id="ARBA00022525"/>
    </source>
</evidence>
<proteinExistence type="predicted"/>
<dbReference type="InterPro" id="IPR041029">
    <property type="entry name" value="GbpA_2"/>
</dbReference>
<dbReference type="InterPro" id="IPR014756">
    <property type="entry name" value="Ig_E-set"/>
</dbReference>
<dbReference type="PANTHER" id="PTHR34823:SF1">
    <property type="entry name" value="CHITIN-BINDING TYPE-4 DOMAIN-CONTAINING PROTEIN"/>
    <property type="match status" value="1"/>
</dbReference>
<dbReference type="NCBIfam" id="NF009690">
    <property type="entry name" value="PRK13211.1"/>
    <property type="match status" value="1"/>
</dbReference>
<evidence type="ECO:0000259" key="7">
    <source>
        <dbReference type="Pfam" id="PF18416"/>
    </source>
</evidence>
<evidence type="ECO:0000259" key="6">
    <source>
        <dbReference type="Pfam" id="PF03067"/>
    </source>
</evidence>
<dbReference type="RefSeq" id="WP_350262531.1">
    <property type="nucleotide sequence ID" value="NZ_CP158294.1"/>
</dbReference>
<feature type="domain" description="Chitin-binding type-4" evidence="6">
    <location>
        <begin position="22"/>
        <end position="192"/>
    </location>
</feature>
<feature type="chain" id="PRO_5043772941" evidence="5">
    <location>
        <begin position="22"/>
        <end position="475"/>
    </location>
</feature>
<evidence type="ECO:0000313" key="8">
    <source>
        <dbReference type="EMBL" id="XBV47497.1"/>
    </source>
</evidence>
<dbReference type="CDD" id="cd21177">
    <property type="entry name" value="LPMO_AA10"/>
    <property type="match status" value="1"/>
</dbReference>
<feature type="compositionally biased region" description="Polar residues" evidence="4">
    <location>
        <begin position="46"/>
        <end position="56"/>
    </location>
</feature>
<dbReference type="InterPro" id="IPR004302">
    <property type="entry name" value="Cellulose/chitin-bd_N"/>
</dbReference>
<dbReference type="PANTHER" id="PTHR34823">
    <property type="entry name" value="GLCNAC-BINDING PROTEIN A"/>
    <property type="match status" value="1"/>
</dbReference>
<dbReference type="Pfam" id="PF18416">
    <property type="entry name" value="GbpA_2"/>
    <property type="match status" value="1"/>
</dbReference>
<keyword evidence="1" id="KW-0964">Secreted</keyword>
<dbReference type="Gene3D" id="2.60.40.2550">
    <property type="match status" value="1"/>
</dbReference>
<protein>
    <submittedName>
        <fullName evidence="8">N-acetylglucosamine-binding protein GbpA</fullName>
    </submittedName>
</protein>
<geneLocation type="plasmid" evidence="8">
    <name>plasmindB</name>
</geneLocation>
<keyword evidence="3 5" id="KW-0732">Signal</keyword>